<comment type="caution">
    <text evidence="4">The sequence shown here is derived from an EMBL/GenBank/DDBJ whole genome shotgun (WGS) entry which is preliminary data.</text>
</comment>
<dbReference type="Pfam" id="PF01012">
    <property type="entry name" value="ETF"/>
    <property type="match status" value="1"/>
</dbReference>
<evidence type="ECO:0000313" key="4">
    <source>
        <dbReference type="EMBL" id="MFC3140997.1"/>
    </source>
</evidence>
<dbReference type="InterPro" id="IPR029035">
    <property type="entry name" value="DHS-like_NAD/FAD-binding_dom"/>
</dbReference>
<dbReference type="InterPro" id="IPR014731">
    <property type="entry name" value="ETF_asu_C"/>
</dbReference>
<dbReference type="RefSeq" id="WP_248937580.1">
    <property type="nucleotide sequence ID" value="NZ_JAKILF010000011.1"/>
</dbReference>
<dbReference type="SUPFAM" id="SSF52402">
    <property type="entry name" value="Adenine nucleotide alpha hydrolases-like"/>
    <property type="match status" value="1"/>
</dbReference>
<dbReference type="InterPro" id="IPR014730">
    <property type="entry name" value="ETF_a/b_N"/>
</dbReference>
<dbReference type="SUPFAM" id="SSF52467">
    <property type="entry name" value="DHS-like NAD/FAD-binding domain"/>
    <property type="match status" value="1"/>
</dbReference>
<dbReference type="Gene3D" id="3.40.50.1220">
    <property type="entry name" value="TPP-binding domain"/>
    <property type="match status" value="1"/>
</dbReference>
<evidence type="ECO:0000256" key="2">
    <source>
        <dbReference type="ARBA" id="ARBA00022982"/>
    </source>
</evidence>
<protein>
    <submittedName>
        <fullName evidence="4">FAD-binding protein</fullName>
    </submittedName>
</protein>
<dbReference type="Pfam" id="PF00766">
    <property type="entry name" value="ETF_alpha"/>
    <property type="match status" value="1"/>
</dbReference>
<name>A0ABV7GPD2_9GAMM</name>
<keyword evidence="2" id="KW-0249">Electron transport</keyword>
<dbReference type="InterPro" id="IPR001308">
    <property type="entry name" value="ETF_a/FixB"/>
</dbReference>
<gene>
    <name evidence="4" type="ORF">ACFOE0_22855</name>
</gene>
<evidence type="ECO:0000259" key="3">
    <source>
        <dbReference type="SMART" id="SM00893"/>
    </source>
</evidence>
<dbReference type="PIRSF" id="PIRSF000089">
    <property type="entry name" value="Electra_flavoP_a"/>
    <property type="match status" value="1"/>
</dbReference>
<dbReference type="SMART" id="SM00893">
    <property type="entry name" value="ETF"/>
    <property type="match status" value="1"/>
</dbReference>
<dbReference type="PANTHER" id="PTHR43153:SF1">
    <property type="entry name" value="ELECTRON TRANSFER FLAVOPROTEIN SUBUNIT ALPHA, MITOCHONDRIAL"/>
    <property type="match status" value="1"/>
</dbReference>
<sequence>MTKLTNAWVFSDSEARLADIIAGAKALADQVNVFVIGAEDKITQAQILGANKVLYLGDKDSARIVEDYAATMASAIEGNGLVLMANSRRGKALASRLGIKLNAAVFNDASEISIEDGAVRAKHMVYGGLALGEERLLSDIKVVTLTAGVFEPAQAGEAQGEAINIAFVEPKGQIKCIERRVKEGESVDLSVAKKVIGIGNGISSQENLGIAGKLAELMGAELGCTRPIAETEKWMEKERYIGVTGVMLKPETYLALGVSGQIQHVVGVNTAQTILAVNKDKNAPIFQYADYGLVGDINKVLPALVKALEA</sequence>
<feature type="domain" description="Electron transfer flavoprotein alpha/beta-subunit N-terminal" evidence="3">
    <location>
        <begin position="7"/>
        <end position="183"/>
    </location>
</feature>
<organism evidence="4 5">
    <name type="scientific">Shewanella submarina</name>
    <dbReference type="NCBI Taxonomy" id="2016376"/>
    <lineage>
        <taxon>Bacteria</taxon>
        <taxon>Pseudomonadati</taxon>
        <taxon>Pseudomonadota</taxon>
        <taxon>Gammaproteobacteria</taxon>
        <taxon>Alteromonadales</taxon>
        <taxon>Shewanellaceae</taxon>
        <taxon>Shewanella</taxon>
    </lineage>
</organism>
<proteinExistence type="inferred from homology"/>
<evidence type="ECO:0000256" key="1">
    <source>
        <dbReference type="ARBA" id="ARBA00005817"/>
    </source>
</evidence>
<dbReference type="PANTHER" id="PTHR43153">
    <property type="entry name" value="ELECTRON TRANSFER FLAVOPROTEIN ALPHA"/>
    <property type="match status" value="1"/>
</dbReference>
<evidence type="ECO:0000313" key="5">
    <source>
        <dbReference type="Proteomes" id="UP001595621"/>
    </source>
</evidence>
<comment type="similarity">
    <text evidence="1">Belongs to the ETF alpha-subunit/FixB family.</text>
</comment>
<dbReference type="Proteomes" id="UP001595621">
    <property type="component" value="Unassembled WGS sequence"/>
</dbReference>
<dbReference type="Gene3D" id="3.40.50.620">
    <property type="entry name" value="HUPs"/>
    <property type="match status" value="1"/>
</dbReference>
<accession>A0ABV7GPD2</accession>
<keyword evidence="2" id="KW-0813">Transport</keyword>
<reference evidence="5" key="1">
    <citation type="journal article" date="2019" name="Int. J. Syst. Evol. Microbiol.">
        <title>The Global Catalogue of Microorganisms (GCM) 10K type strain sequencing project: providing services to taxonomists for standard genome sequencing and annotation.</title>
        <authorList>
            <consortium name="The Broad Institute Genomics Platform"/>
            <consortium name="The Broad Institute Genome Sequencing Center for Infectious Disease"/>
            <person name="Wu L."/>
            <person name="Ma J."/>
        </authorList>
    </citation>
    <scope>NUCLEOTIDE SEQUENCE [LARGE SCALE GENOMIC DNA]</scope>
    <source>
        <strain evidence="5">KCTC 52277</strain>
    </source>
</reference>
<dbReference type="EMBL" id="JBHRTD010000023">
    <property type="protein sequence ID" value="MFC3140997.1"/>
    <property type="molecule type" value="Genomic_DNA"/>
</dbReference>
<dbReference type="InterPro" id="IPR014729">
    <property type="entry name" value="Rossmann-like_a/b/a_fold"/>
</dbReference>
<keyword evidence="5" id="KW-1185">Reference proteome</keyword>